<dbReference type="AlphaFoldDB" id="C6WJB4"/>
<organism evidence="1 2">
    <name type="scientific">Actinosynnema mirum (strain ATCC 29888 / DSM 43827 / JCM 3225 / NBRC 14064 / NCIMB 13271 / NRRL B-12336 / IMRU 3971 / 101)</name>
    <dbReference type="NCBI Taxonomy" id="446462"/>
    <lineage>
        <taxon>Bacteria</taxon>
        <taxon>Bacillati</taxon>
        <taxon>Actinomycetota</taxon>
        <taxon>Actinomycetes</taxon>
        <taxon>Pseudonocardiales</taxon>
        <taxon>Pseudonocardiaceae</taxon>
        <taxon>Actinosynnema</taxon>
    </lineage>
</organism>
<evidence type="ECO:0000313" key="1">
    <source>
        <dbReference type="EMBL" id="ACU34546.1"/>
    </source>
</evidence>
<dbReference type="KEGG" id="ami:Amir_0580"/>
<dbReference type="HOGENOM" id="CLU_741098_0_0_11"/>
<keyword evidence="2" id="KW-1185">Reference proteome</keyword>
<reference evidence="1 2" key="1">
    <citation type="journal article" date="2009" name="Stand. Genomic Sci.">
        <title>Complete genome sequence of Actinosynnema mirum type strain (101).</title>
        <authorList>
            <person name="Land M."/>
            <person name="Lapidus A."/>
            <person name="Mayilraj S."/>
            <person name="Chen F."/>
            <person name="Copeland A."/>
            <person name="Del Rio T.G."/>
            <person name="Nolan M."/>
            <person name="Lucas S."/>
            <person name="Tice H."/>
            <person name="Cheng J.F."/>
            <person name="Chertkov O."/>
            <person name="Bruce D."/>
            <person name="Goodwin L."/>
            <person name="Pitluck S."/>
            <person name="Rohde M."/>
            <person name="Goker M."/>
            <person name="Pati A."/>
            <person name="Ivanova N."/>
            <person name="Mavromatis K."/>
            <person name="Chen A."/>
            <person name="Palaniappan K."/>
            <person name="Hauser L."/>
            <person name="Chang Y.J."/>
            <person name="Jeffries C.C."/>
            <person name="Brettin T."/>
            <person name="Detter J.C."/>
            <person name="Han C."/>
            <person name="Chain P."/>
            <person name="Tindall B.J."/>
            <person name="Bristow J."/>
            <person name="Eisen J.A."/>
            <person name="Markowitz V."/>
            <person name="Hugenholtz P."/>
            <person name="Kyrpides N.C."/>
            <person name="Klenk H.P."/>
        </authorList>
    </citation>
    <scope>NUCLEOTIDE SEQUENCE [LARGE SCALE GENOMIC DNA]</scope>
    <source>
        <strain evidence="2">ATCC 29888 / DSM 43827 / JCM 3225 / NBRC 14064 / NCIMB 13271 / NRRL B-12336 / IMRU 3971 / 101</strain>
    </source>
</reference>
<dbReference type="eggNOG" id="ENOG50347TR">
    <property type="taxonomic scope" value="Bacteria"/>
</dbReference>
<dbReference type="EMBL" id="CP001630">
    <property type="protein sequence ID" value="ACU34546.1"/>
    <property type="molecule type" value="Genomic_DNA"/>
</dbReference>
<evidence type="ECO:0000313" key="2">
    <source>
        <dbReference type="Proteomes" id="UP000002213"/>
    </source>
</evidence>
<protein>
    <submittedName>
        <fullName evidence="1">Uncharacterized protein</fullName>
    </submittedName>
</protein>
<accession>C6WJB4</accession>
<sequence>MIAPISGPQMPLPQPPRPIMGGHTLATRVDGDIRQLWDKIAWLTGVAFEIARVQDTLHAARAASLQAWDGRAADRARDKLGRDGATAGDLAAAARRVVQALTVFVYELEAVVESMAQARDLARSAGYRLTADTIQFPLPIVDPAATGPGRTITALVTAARRKEAAAHQAIQTDVAKEKTFFEAFLTPTRMLGVARGVFTTSMVTYLAKPAPAVGQFTAAELTARLNTAVAFADNTTGGLRHTALSQAFDLAPRIPAAELNAPLTLGPARLVGNDMPYAKAVLKPLHVPGGVLGLAGTGLSIMHGTPPTTAAAAGAGGWAAGAAASGLTEVLLTAATAARFGALAAGPIGWAAFVVGTAVSAGVGYAIEHHWSD</sequence>
<dbReference type="Proteomes" id="UP000002213">
    <property type="component" value="Chromosome"/>
</dbReference>
<gene>
    <name evidence="1" type="ordered locus">Amir_0580</name>
</gene>
<proteinExistence type="predicted"/>
<name>C6WJB4_ACTMD</name>
<dbReference type="STRING" id="446462.Amir_0580"/>